<dbReference type="SUPFAM" id="SSF50475">
    <property type="entry name" value="FMN-binding split barrel"/>
    <property type="match status" value="1"/>
</dbReference>
<dbReference type="Pfam" id="PF01814">
    <property type="entry name" value="Hemerythrin"/>
    <property type="match status" value="1"/>
</dbReference>
<dbReference type="RefSeq" id="WP_344422218.1">
    <property type="nucleotide sequence ID" value="NZ_BAAANN010000018.1"/>
</dbReference>
<accession>A0ABN2RE54</accession>
<dbReference type="PANTHER" id="PTHR39428">
    <property type="entry name" value="F420H(2)-DEPENDENT QUINONE REDUCTASE RV1261C"/>
    <property type="match status" value="1"/>
</dbReference>
<evidence type="ECO:0000259" key="3">
    <source>
        <dbReference type="Pfam" id="PF01814"/>
    </source>
</evidence>
<evidence type="ECO:0000313" key="5">
    <source>
        <dbReference type="Proteomes" id="UP001501116"/>
    </source>
</evidence>
<dbReference type="InterPro" id="IPR012312">
    <property type="entry name" value="Hemerythrin-like"/>
</dbReference>
<evidence type="ECO:0000256" key="1">
    <source>
        <dbReference type="ARBA" id="ARBA00008710"/>
    </source>
</evidence>
<evidence type="ECO:0000256" key="2">
    <source>
        <dbReference type="ARBA" id="ARBA00049106"/>
    </source>
</evidence>
<dbReference type="Pfam" id="PF04075">
    <property type="entry name" value="F420H2_quin_red"/>
    <property type="match status" value="1"/>
</dbReference>
<keyword evidence="5" id="KW-1185">Reference proteome</keyword>
<comment type="similarity">
    <text evidence="1">Belongs to the F420H(2)-dependent quinone reductase family.</text>
</comment>
<dbReference type="EMBL" id="BAAANN010000018">
    <property type="protein sequence ID" value="GAA1967730.1"/>
    <property type="molecule type" value="Genomic_DNA"/>
</dbReference>
<gene>
    <name evidence="4" type="ORF">GCM10009754_45620</name>
</gene>
<dbReference type="Gene3D" id="2.30.110.10">
    <property type="entry name" value="Electron Transport, Fmn-binding Protein, Chain A"/>
    <property type="match status" value="1"/>
</dbReference>
<organism evidence="4 5">
    <name type="scientific">Amycolatopsis minnesotensis</name>
    <dbReference type="NCBI Taxonomy" id="337894"/>
    <lineage>
        <taxon>Bacteria</taxon>
        <taxon>Bacillati</taxon>
        <taxon>Actinomycetota</taxon>
        <taxon>Actinomycetes</taxon>
        <taxon>Pseudonocardiales</taxon>
        <taxon>Pseudonocardiaceae</taxon>
        <taxon>Amycolatopsis</taxon>
    </lineage>
</organism>
<dbReference type="InterPro" id="IPR012349">
    <property type="entry name" value="Split_barrel_FMN-bd"/>
</dbReference>
<proteinExistence type="inferred from homology"/>
<dbReference type="CDD" id="cd12108">
    <property type="entry name" value="Hr-like"/>
    <property type="match status" value="1"/>
</dbReference>
<dbReference type="NCBIfam" id="TIGR00026">
    <property type="entry name" value="hi_GC_TIGR00026"/>
    <property type="match status" value="1"/>
</dbReference>
<sequence length="300" mass="33398">MTENYQDFDVHAFQRQVIAEFRDSKGQLSGMFEGWSLAVLTTVGARTGQRRESILGYLEIDGKAVVIASAMGSPKNPDWYHNIRHNPIVTVETGADTYTAIAALPSGEERDKLFEKVVEQEPGYGEYQAKTTRVIPVVVLHRTDRVNGMGDWLKGVHDWLRDELAELGRRAGELVNGSATTIARTPPDLGHEMRTHCLNFCTALKRHHTGEDVATFPMLARQFPALAPALAELGQQHEVVSRLQNEIQRLVDGYVPGEGDPVLLRDRLAALAAELERHFDYEERTIVTALNALAEAPSFE</sequence>
<dbReference type="InterPro" id="IPR004378">
    <property type="entry name" value="F420H2_quin_Rdtase"/>
</dbReference>
<dbReference type="Proteomes" id="UP001501116">
    <property type="component" value="Unassembled WGS sequence"/>
</dbReference>
<dbReference type="Gene3D" id="1.20.120.520">
    <property type="entry name" value="nmb1532 protein domain like"/>
    <property type="match status" value="1"/>
</dbReference>
<protein>
    <submittedName>
        <fullName evidence="4">Nitroreductase/quinone reductase family protein</fullName>
    </submittedName>
</protein>
<comment type="caution">
    <text evidence="4">The sequence shown here is derived from an EMBL/GenBank/DDBJ whole genome shotgun (WGS) entry which is preliminary data.</text>
</comment>
<comment type="catalytic activity">
    <reaction evidence="2">
        <text>oxidized coenzyme F420-(gamma-L-Glu)(n) + a quinol + H(+) = reduced coenzyme F420-(gamma-L-Glu)(n) + a quinone</text>
        <dbReference type="Rhea" id="RHEA:39663"/>
        <dbReference type="Rhea" id="RHEA-COMP:12939"/>
        <dbReference type="Rhea" id="RHEA-COMP:14378"/>
        <dbReference type="ChEBI" id="CHEBI:15378"/>
        <dbReference type="ChEBI" id="CHEBI:24646"/>
        <dbReference type="ChEBI" id="CHEBI:132124"/>
        <dbReference type="ChEBI" id="CHEBI:133980"/>
        <dbReference type="ChEBI" id="CHEBI:139511"/>
    </reaction>
</comment>
<reference evidence="4 5" key="1">
    <citation type="journal article" date="2019" name="Int. J. Syst. Evol. Microbiol.">
        <title>The Global Catalogue of Microorganisms (GCM) 10K type strain sequencing project: providing services to taxonomists for standard genome sequencing and annotation.</title>
        <authorList>
            <consortium name="The Broad Institute Genomics Platform"/>
            <consortium name="The Broad Institute Genome Sequencing Center for Infectious Disease"/>
            <person name="Wu L."/>
            <person name="Ma J."/>
        </authorList>
    </citation>
    <scope>NUCLEOTIDE SEQUENCE [LARGE SCALE GENOMIC DNA]</scope>
    <source>
        <strain evidence="4 5">JCM 14545</strain>
    </source>
</reference>
<feature type="domain" description="Hemerythrin-like" evidence="3">
    <location>
        <begin position="151"/>
        <end position="289"/>
    </location>
</feature>
<name>A0ABN2RE54_9PSEU</name>
<dbReference type="PANTHER" id="PTHR39428:SF1">
    <property type="entry name" value="F420H(2)-DEPENDENT QUINONE REDUCTASE RV1261C"/>
    <property type="match status" value="1"/>
</dbReference>
<evidence type="ECO:0000313" key="4">
    <source>
        <dbReference type="EMBL" id="GAA1967730.1"/>
    </source>
</evidence>